<reference evidence="2 3" key="1">
    <citation type="journal article" date="2017" name="G3 (Bethesda)">
        <title>The Physical Genome Mapping of Anopheles albimanus Corrected Scaffold Misassemblies and Identified Interarm Rearrangements in Genus Anopheles.</title>
        <authorList>
            <person name="Artemov G.N."/>
            <person name="Peery A.N."/>
            <person name="Jiang X."/>
            <person name="Tu Z."/>
            <person name="Stegniy V.N."/>
            <person name="Sharakhova M.V."/>
            <person name="Sharakhov I.V."/>
        </authorList>
    </citation>
    <scope>NUCLEOTIDE SEQUENCE [LARGE SCALE GENOMIC DNA]</scope>
    <source>
        <strain evidence="2 3">ALBI9_A</strain>
    </source>
</reference>
<evidence type="ECO:0000313" key="3">
    <source>
        <dbReference type="Proteomes" id="UP000069272"/>
    </source>
</evidence>
<evidence type="ECO:0000256" key="1">
    <source>
        <dbReference type="SAM" id="MobiDB-lite"/>
    </source>
</evidence>
<organism evidence="2 3">
    <name type="scientific">Anopheles albimanus</name>
    <name type="common">New world malaria mosquito</name>
    <dbReference type="NCBI Taxonomy" id="7167"/>
    <lineage>
        <taxon>Eukaryota</taxon>
        <taxon>Metazoa</taxon>
        <taxon>Ecdysozoa</taxon>
        <taxon>Arthropoda</taxon>
        <taxon>Hexapoda</taxon>
        <taxon>Insecta</taxon>
        <taxon>Pterygota</taxon>
        <taxon>Neoptera</taxon>
        <taxon>Endopterygota</taxon>
        <taxon>Diptera</taxon>
        <taxon>Nematocera</taxon>
        <taxon>Culicoidea</taxon>
        <taxon>Culicidae</taxon>
        <taxon>Anophelinae</taxon>
        <taxon>Anopheles</taxon>
    </lineage>
</organism>
<dbReference type="AlphaFoldDB" id="A0A182FM17"/>
<dbReference type="VEuPathDB" id="VectorBase:AALB007576"/>
<dbReference type="EnsemblMetazoa" id="AALB007576-RA">
    <property type="protein sequence ID" value="AALB007576-PA"/>
    <property type="gene ID" value="AALB007576"/>
</dbReference>
<accession>A0A182FM17</accession>
<keyword evidence="3" id="KW-1185">Reference proteome</keyword>
<dbReference type="Proteomes" id="UP000069272">
    <property type="component" value="Chromosome 3R"/>
</dbReference>
<feature type="compositionally biased region" description="Basic residues" evidence="1">
    <location>
        <begin position="19"/>
        <end position="32"/>
    </location>
</feature>
<protein>
    <submittedName>
        <fullName evidence="2">Uncharacterized protein</fullName>
    </submittedName>
</protein>
<sequence length="123" mass="14094">MFIEPHSKQRPVRLNVRASRPHRRTSRRKTHLAKGASPPRPRREFILGPGVAALQWTFLWAGSMIALDTVRSSDTLRLVPSLAIDQGRRHHKVPAGRSDWKPVFQPFCHVWYAFKQREPAVGA</sequence>
<reference evidence="2" key="2">
    <citation type="submission" date="2022-08" db="UniProtKB">
        <authorList>
            <consortium name="EnsemblMetazoa"/>
        </authorList>
    </citation>
    <scope>IDENTIFICATION</scope>
    <source>
        <strain evidence="2">STECLA/ALBI9_A</strain>
    </source>
</reference>
<evidence type="ECO:0000313" key="2">
    <source>
        <dbReference type="EnsemblMetazoa" id="AALB007576-PA"/>
    </source>
</evidence>
<name>A0A182FM17_ANOAL</name>
<proteinExistence type="predicted"/>
<feature type="region of interest" description="Disordered" evidence="1">
    <location>
        <begin position="1"/>
        <end position="43"/>
    </location>
</feature>